<dbReference type="Proteomes" id="UP000177080">
    <property type="component" value="Unassembled WGS sequence"/>
</dbReference>
<gene>
    <name evidence="1" type="ORF">A2989_03380</name>
</gene>
<name>A0A1F4ZD96_9BACT</name>
<proteinExistence type="predicted"/>
<dbReference type="AlphaFoldDB" id="A0A1F4ZD96"/>
<sequence>MAIEIPCIWNFLLPNYPANCPSRCPLHKKNLTDLENLAAELKSTYPNITFLALARVLLDPQKEAATLRRNIQDPELASLSATVLEVFANQQSSHRLVTFHGQRKHCTRSHE</sequence>
<evidence type="ECO:0000313" key="1">
    <source>
        <dbReference type="EMBL" id="OGD03697.1"/>
    </source>
</evidence>
<comment type="caution">
    <text evidence="1">The sequence shown here is derived from an EMBL/GenBank/DDBJ whole genome shotgun (WGS) entry which is preliminary data.</text>
</comment>
<dbReference type="EMBL" id="MEXN01000005">
    <property type="protein sequence ID" value="OGD03697.1"/>
    <property type="molecule type" value="Genomic_DNA"/>
</dbReference>
<reference evidence="1 2" key="1">
    <citation type="journal article" date="2016" name="Nat. Commun.">
        <title>Thousands of microbial genomes shed light on interconnected biogeochemical processes in an aquifer system.</title>
        <authorList>
            <person name="Anantharaman K."/>
            <person name="Brown C.T."/>
            <person name="Hug L.A."/>
            <person name="Sharon I."/>
            <person name="Castelle C.J."/>
            <person name="Probst A.J."/>
            <person name="Thomas B.C."/>
            <person name="Singh A."/>
            <person name="Wilkins M.J."/>
            <person name="Karaoz U."/>
            <person name="Brodie E.L."/>
            <person name="Williams K.H."/>
            <person name="Hubbard S.S."/>
            <person name="Banfield J.F."/>
        </authorList>
    </citation>
    <scope>NUCLEOTIDE SEQUENCE [LARGE SCALE GENOMIC DNA]</scope>
</reference>
<accession>A0A1F4ZD96</accession>
<protein>
    <submittedName>
        <fullName evidence="1">Uncharacterized protein</fullName>
    </submittedName>
</protein>
<organism evidence="1 2">
    <name type="scientific">Candidatus Amesbacteria bacterium RIFCSPLOWO2_01_FULL_48_25</name>
    <dbReference type="NCBI Taxonomy" id="1797259"/>
    <lineage>
        <taxon>Bacteria</taxon>
        <taxon>Candidatus Amesiibacteriota</taxon>
    </lineage>
</organism>
<evidence type="ECO:0000313" key="2">
    <source>
        <dbReference type="Proteomes" id="UP000177080"/>
    </source>
</evidence>